<dbReference type="InterPro" id="IPR000531">
    <property type="entry name" value="Beta-barrel_TonB"/>
</dbReference>
<dbReference type="PROSITE" id="PS01156">
    <property type="entry name" value="TONB_DEPENDENT_REC_2"/>
    <property type="match status" value="1"/>
</dbReference>
<dbReference type="Proteomes" id="UP000305874">
    <property type="component" value="Unassembled WGS sequence"/>
</dbReference>
<evidence type="ECO:0000256" key="13">
    <source>
        <dbReference type="PROSITE-ProRule" id="PRU10144"/>
    </source>
</evidence>
<feature type="domain" description="TonB-dependent receptor-like beta-barrel" evidence="16">
    <location>
        <begin position="267"/>
        <end position="654"/>
    </location>
</feature>
<evidence type="ECO:0000256" key="11">
    <source>
        <dbReference type="ARBA" id="ARBA00023237"/>
    </source>
</evidence>
<keyword evidence="3 12" id="KW-1134">Transmembrane beta strand</keyword>
<evidence type="ECO:0000256" key="1">
    <source>
        <dbReference type="ARBA" id="ARBA00004571"/>
    </source>
</evidence>
<dbReference type="Pfam" id="PF00593">
    <property type="entry name" value="TonB_dep_Rec_b-barrel"/>
    <property type="match status" value="1"/>
</dbReference>
<dbReference type="Pfam" id="PF07715">
    <property type="entry name" value="Plug"/>
    <property type="match status" value="1"/>
</dbReference>
<evidence type="ECO:0000256" key="3">
    <source>
        <dbReference type="ARBA" id="ARBA00022452"/>
    </source>
</evidence>
<evidence type="ECO:0000313" key="19">
    <source>
        <dbReference type="Proteomes" id="UP000305874"/>
    </source>
</evidence>
<dbReference type="Gene3D" id="2.40.170.20">
    <property type="entry name" value="TonB-dependent receptor, beta-barrel domain"/>
    <property type="match status" value="1"/>
</dbReference>
<evidence type="ECO:0000256" key="12">
    <source>
        <dbReference type="PROSITE-ProRule" id="PRU01360"/>
    </source>
</evidence>
<keyword evidence="2 12" id="KW-0813">Transport</keyword>
<proteinExistence type="inferred from homology"/>
<feature type="short sequence motif" description="TonB C-terminal box" evidence="13">
    <location>
        <begin position="680"/>
        <end position="697"/>
    </location>
</feature>
<dbReference type="InterPro" id="IPR012910">
    <property type="entry name" value="Plug_dom"/>
</dbReference>
<dbReference type="GO" id="GO:0006826">
    <property type="term" value="P:iron ion transport"/>
    <property type="evidence" value="ECO:0007669"/>
    <property type="project" value="UniProtKB-KW"/>
</dbReference>
<dbReference type="SUPFAM" id="SSF56935">
    <property type="entry name" value="Porins"/>
    <property type="match status" value="1"/>
</dbReference>
<protein>
    <submittedName>
        <fullName evidence="18">TonB-dependent receptor</fullName>
    </submittedName>
</protein>
<evidence type="ECO:0000256" key="4">
    <source>
        <dbReference type="ARBA" id="ARBA00022496"/>
    </source>
</evidence>
<keyword evidence="8" id="KW-0406">Ion transport</keyword>
<evidence type="ECO:0000256" key="5">
    <source>
        <dbReference type="ARBA" id="ARBA00022692"/>
    </source>
</evidence>
<gene>
    <name evidence="18" type="ORF">CWC05_13290</name>
</gene>
<dbReference type="GO" id="GO:0009279">
    <property type="term" value="C:cell outer membrane"/>
    <property type="evidence" value="ECO:0007669"/>
    <property type="project" value="UniProtKB-SubCell"/>
</dbReference>
<accession>A0A5S3Z279</accession>
<feature type="domain" description="TonB-dependent receptor plug" evidence="17">
    <location>
        <begin position="41"/>
        <end position="147"/>
    </location>
</feature>
<evidence type="ECO:0000259" key="17">
    <source>
        <dbReference type="Pfam" id="PF07715"/>
    </source>
</evidence>
<dbReference type="PROSITE" id="PS52016">
    <property type="entry name" value="TONB_DEPENDENT_REC_3"/>
    <property type="match status" value="1"/>
</dbReference>
<evidence type="ECO:0000256" key="7">
    <source>
        <dbReference type="ARBA" id="ARBA00023004"/>
    </source>
</evidence>
<evidence type="ECO:0000256" key="8">
    <source>
        <dbReference type="ARBA" id="ARBA00023065"/>
    </source>
</evidence>
<reference evidence="19" key="2">
    <citation type="submission" date="2019-06" db="EMBL/GenBank/DDBJ databases">
        <title>Co-occurence of chitin degradation, pigmentation and bioactivity in marine Pseudoalteromonas.</title>
        <authorList>
            <person name="Sonnenschein E.C."/>
            <person name="Bech P.K."/>
        </authorList>
    </citation>
    <scope>NUCLEOTIDE SEQUENCE [LARGE SCALE GENOMIC DNA]</scope>
    <source>
        <strain evidence="19">S2897</strain>
    </source>
</reference>
<evidence type="ECO:0000256" key="15">
    <source>
        <dbReference type="SAM" id="SignalP"/>
    </source>
</evidence>
<dbReference type="RefSeq" id="WP_138548533.1">
    <property type="nucleotide sequence ID" value="NZ_PNCG01000014.1"/>
</dbReference>
<sequence length="697" mass="77086">MNARLCLLACAVAQSLSLSAHADESDIEKIIVTGDFKSESIQELSASASLFSEADIASREAKYLDELLNQAANVNFTAGASRGKFVQIRGIGLRSQFVDPVNPSVGVVIDGINYSGLGGAAMLFDVDQVEIYRGPQGTRFGADALAGMIHMESAEPTLEPSVKVKLGAGNYNAWDAGIAAGTGFGEKSSVRASFYQNKSDGYVDNQYLDNNSQNIDEQVARIKLHSQITEHWRTELVAHYMDIDNGYDAFTLDNSRISVADEPGKDTQESVAVGLSNIYSGFNFADVQFNLTGLDADLLYSYDEDWVCNDPEQPALCLEGLHPYAYSSTDSYQRDRQDYTAELQLSGKAGNWVTGLYYQSRDVDLLRQYTWNAGDFTSTYDSENIALYGQIETPISDKTRLVTGLRVEHNEGQYSDSAAVVENVDDTMVGAKVALEYQVVPRTMIYTSISRGYKAGGINAEAIAKANDEGLSQDADFFLNHRTFDPEYLWNAEFGVKGSSADKRLNLRITAFYMYRDNIQLKAWKTEDQQFAGYFDNGNSGENYGLEIEGEYAVSKRLTLTGSVGALDSEIDGFVTAEGVDQSDRDQAQAPHYQYALNARFDITDALFVNLGVEGKDEYYFSNSHNSKSPSYNLVNASVGYQAEYWGVNFWVRNALDKDYYNRGFKFGNNPVNGYIAQTYVQYAEPRVAGVSFNYGF</sequence>
<dbReference type="STRING" id="151081.TW72_12775"/>
<keyword evidence="6 15" id="KW-0732">Signal</keyword>
<evidence type="ECO:0000256" key="9">
    <source>
        <dbReference type="ARBA" id="ARBA00023077"/>
    </source>
</evidence>
<dbReference type="InterPro" id="IPR036942">
    <property type="entry name" value="Beta-barrel_TonB_sf"/>
</dbReference>
<comment type="subcellular location">
    <subcellularLocation>
        <location evidence="1 12">Cell outer membrane</location>
        <topology evidence="1 12">Multi-pass membrane protein</topology>
    </subcellularLocation>
</comment>
<keyword evidence="7" id="KW-0408">Iron</keyword>
<feature type="chain" id="PRO_5024374648" evidence="15">
    <location>
        <begin position="23"/>
        <end position="697"/>
    </location>
</feature>
<evidence type="ECO:0000256" key="6">
    <source>
        <dbReference type="ARBA" id="ARBA00022729"/>
    </source>
</evidence>
<name>A0A5S3Z279_9GAMM</name>
<evidence type="ECO:0000259" key="16">
    <source>
        <dbReference type="Pfam" id="PF00593"/>
    </source>
</evidence>
<dbReference type="InterPro" id="IPR039426">
    <property type="entry name" value="TonB-dep_rcpt-like"/>
</dbReference>
<keyword evidence="10 12" id="KW-0472">Membrane</keyword>
<evidence type="ECO:0000256" key="2">
    <source>
        <dbReference type="ARBA" id="ARBA00022448"/>
    </source>
</evidence>
<comment type="similarity">
    <text evidence="12 14">Belongs to the TonB-dependent receptor family.</text>
</comment>
<organism evidence="18 19">
    <name type="scientific">Pseudoalteromonas ruthenica</name>
    <dbReference type="NCBI Taxonomy" id="151081"/>
    <lineage>
        <taxon>Bacteria</taxon>
        <taxon>Pseudomonadati</taxon>
        <taxon>Pseudomonadota</taxon>
        <taxon>Gammaproteobacteria</taxon>
        <taxon>Alteromonadales</taxon>
        <taxon>Pseudoalteromonadaceae</taxon>
        <taxon>Pseudoalteromonas</taxon>
    </lineage>
</organism>
<evidence type="ECO:0000256" key="14">
    <source>
        <dbReference type="RuleBase" id="RU003357"/>
    </source>
</evidence>
<dbReference type="InterPro" id="IPR010917">
    <property type="entry name" value="TonB_rcpt_CS"/>
</dbReference>
<keyword evidence="4" id="KW-0410">Iron transport</keyword>
<evidence type="ECO:0000256" key="10">
    <source>
        <dbReference type="ARBA" id="ARBA00023136"/>
    </source>
</evidence>
<keyword evidence="5 12" id="KW-0812">Transmembrane</keyword>
<keyword evidence="9 14" id="KW-0798">TonB box</keyword>
<dbReference type="PANTHER" id="PTHR32552:SF81">
    <property type="entry name" value="TONB-DEPENDENT OUTER MEMBRANE RECEPTOR"/>
    <property type="match status" value="1"/>
</dbReference>
<evidence type="ECO:0000313" key="18">
    <source>
        <dbReference type="EMBL" id="TMP86379.1"/>
    </source>
</evidence>
<keyword evidence="18" id="KW-0675">Receptor</keyword>
<feature type="signal peptide" evidence="15">
    <location>
        <begin position="1"/>
        <end position="22"/>
    </location>
</feature>
<dbReference type="EMBL" id="PNCG01000014">
    <property type="protein sequence ID" value="TMP86379.1"/>
    <property type="molecule type" value="Genomic_DNA"/>
</dbReference>
<dbReference type="AlphaFoldDB" id="A0A5S3Z279"/>
<keyword evidence="11 12" id="KW-0998">Cell outer membrane</keyword>
<comment type="caution">
    <text evidence="18">The sequence shown here is derived from an EMBL/GenBank/DDBJ whole genome shotgun (WGS) entry which is preliminary data.</text>
</comment>
<reference evidence="18 19" key="1">
    <citation type="submission" date="2017-12" db="EMBL/GenBank/DDBJ databases">
        <authorList>
            <person name="Paulsen S."/>
            <person name="Gram L.K."/>
        </authorList>
    </citation>
    <scope>NUCLEOTIDE SEQUENCE [LARGE SCALE GENOMIC DNA]</scope>
    <source>
        <strain evidence="18 19">S2897</strain>
    </source>
</reference>
<dbReference type="PANTHER" id="PTHR32552">
    <property type="entry name" value="FERRICHROME IRON RECEPTOR-RELATED"/>
    <property type="match status" value="1"/>
</dbReference>